<comment type="caution">
    <text evidence="1">The sequence shown here is derived from an EMBL/GenBank/DDBJ whole genome shotgun (WGS) entry which is preliminary data.</text>
</comment>
<reference evidence="1 2" key="2">
    <citation type="submission" date="2019-01" db="EMBL/GenBank/DDBJ databases">
        <title>Motilimonas pumilus sp. nov., isolated from the gut of sea cucumber (Apostichopus japonicus).</title>
        <authorList>
            <person name="Wang F.-Q."/>
            <person name="Ren L.-H."/>
            <person name="Lin Y.-W."/>
            <person name="Sun G.-H."/>
            <person name="Du Z.-J."/>
            <person name="Zhao J.-X."/>
            <person name="Liu X.-J."/>
            <person name="Liu L.-J."/>
        </authorList>
    </citation>
    <scope>NUCLEOTIDE SEQUENCE [LARGE SCALE GENOMIC DNA]</scope>
    <source>
        <strain evidence="1 2">PLHSC7-2</strain>
    </source>
</reference>
<feature type="non-terminal residue" evidence="1">
    <location>
        <position position="611"/>
    </location>
</feature>
<dbReference type="AlphaFoldDB" id="A0A418Y955"/>
<name>A0A418Y955_9GAMM</name>
<dbReference type="NCBIfam" id="NF012196">
    <property type="entry name" value="Ig_like_ice"/>
    <property type="match status" value="5"/>
</dbReference>
<dbReference type="EMBL" id="QZCH01000082">
    <property type="protein sequence ID" value="RJG36278.1"/>
    <property type="molecule type" value="Genomic_DNA"/>
</dbReference>
<reference evidence="1 2" key="1">
    <citation type="submission" date="2018-09" db="EMBL/GenBank/DDBJ databases">
        <authorList>
            <person name="Wang F."/>
        </authorList>
    </citation>
    <scope>NUCLEOTIDE SEQUENCE [LARGE SCALE GENOMIC DNA]</scope>
    <source>
        <strain evidence="1 2">PLHSC7-2</strain>
    </source>
</reference>
<dbReference type="Gene3D" id="2.60.40.10">
    <property type="entry name" value="Immunoglobulins"/>
    <property type="match status" value="6"/>
</dbReference>
<organism evidence="1 2">
    <name type="scientific">Motilimonas pumila</name>
    <dbReference type="NCBI Taxonomy" id="2303987"/>
    <lineage>
        <taxon>Bacteria</taxon>
        <taxon>Pseudomonadati</taxon>
        <taxon>Pseudomonadota</taxon>
        <taxon>Gammaproteobacteria</taxon>
        <taxon>Alteromonadales</taxon>
        <taxon>Alteromonadales genera incertae sedis</taxon>
        <taxon>Motilimonas</taxon>
    </lineage>
</organism>
<accession>A0A418Y955</accession>
<gene>
    <name evidence="1" type="ORF">D1Z90_20450</name>
</gene>
<dbReference type="InterPro" id="IPR049826">
    <property type="entry name" value="Ig-like_ice"/>
</dbReference>
<evidence type="ECO:0000313" key="1">
    <source>
        <dbReference type="EMBL" id="RJG36278.1"/>
    </source>
</evidence>
<proteinExistence type="predicted"/>
<dbReference type="InterPro" id="IPR013783">
    <property type="entry name" value="Ig-like_fold"/>
</dbReference>
<dbReference type="NCBIfam" id="NF033510">
    <property type="entry name" value="Ca_tandemer"/>
    <property type="match status" value="6"/>
</dbReference>
<keyword evidence="2" id="KW-1185">Reference proteome</keyword>
<sequence length="611" mass="61340">QTGDIVTLTVNGKTFTGPVDVDGNFSINVPGSDLAADPDATIYASLVATNAIGGSATVTDTEGYSVDTDMTNTAIALDENITADDIINAAEAAQQIPVTGKASGDFQTGDTVTLTVNGKTFTGPVDVNGNFSINVPGADLAADPDTTIEASLAATDAAGNSTTVTDTEGYSVDTEMTNTAITLDENITADDIINAAEAAQQIPVTGKASGDFQTGDTVTLTVNGKTFTGPVGADGNFSINIPGVDLAADPDTTIEASLAATDAAGNTATVTDSEGYSLDLSVNAVINLDTEITADDIINAAEQSQSISVTGKASGDFQTGDIVTLTVNGKTFTGPVDVDGNFSINVPGSDLAADPDATIEASLVATNAIGGSATVTDTEGYSVDTDMTNTAITLDENITADDIINAAEAGLQIPVTGKASGDFQTGDTVTLTVNGKIFTGPVDVDGNFSINVPGADLVADSDKVIDASLAATDAAGNSTTVTDTEGYSVDTEMTNTAITLDENITADDIINAAEAAQQIPVTGKASGDFQTGDTVTLTVNGKIFTGPVDADGNFSINVPGVDLAADPDTTIEASLAATDAAGNTAIVTDSEGYSLDLSVNAAINLDTEITA</sequence>
<dbReference type="RefSeq" id="WP_119912619.1">
    <property type="nucleotide sequence ID" value="NZ_QZCH01000082.1"/>
</dbReference>
<evidence type="ECO:0000313" key="2">
    <source>
        <dbReference type="Proteomes" id="UP000283255"/>
    </source>
</evidence>
<dbReference type="OrthoDB" id="5593939at2"/>
<protein>
    <submittedName>
        <fullName evidence="1">Ig-like domain-containing protein</fullName>
    </submittedName>
</protein>
<dbReference type="Proteomes" id="UP000283255">
    <property type="component" value="Unassembled WGS sequence"/>
</dbReference>
<feature type="non-terminal residue" evidence="1">
    <location>
        <position position="1"/>
    </location>
</feature>